<reference evidence="2 3" key="1">
    <citation type="submission" date="2019-08" db="EMBL/GenBank/DDBJ databases">
        <title>Microbe sample from Colwellia echini.</title>
        <authorList>
            <person name="Christiansen L."/>
            <person name="Pathiraja D."/>
            <person name="Schultz-Johansen M."/>
            <person name="Choi I.-G."/>
            <person name="Stougaard P."/>
        </authorList>
    </citation>
    <scope>NUCLEOTIDE SEQUENCE [LARGE SCALE GENOMIC DNA]</scope>
    <source>
        <strain evidence="2 3">A3</strain>
    </source>
</reference>
<evidence type="ECO:0000256" key="1">
    <source>
        <dbReference type="SAM" id="Phobius"/>
    </source>
</evidence>
<accession>A0ABY3MT37</accession>
<organism evidence="2 3">
    <name type="scientific">Colwellia echini</name>
    <dbReference type="NCBI Taxonomy" id="1982103"/>
    <lineage>
        <taxon>Bacteria</taxon>
        <taxon>Pseudomonadati</taxon>
        <taxon>Pseudomonadota</taxon>
        <taxon>Gammaproteobacteria</taxon>
        <taxon>Alteromonadales</taxon>
        <taxon>Colwelliaceae</taxon>
        <taxon>Colwellia</taxon>
    </lineage>
</organism>
<sequence length="184" mass="20407">MIKSVISTFSVTMVSLLLIGKLFFSSLLGVFGYAALPIAELSKLKASQQVVDKLKTNHKAKKTKTTTKFAKRTGKKVGAIAISAATIGTVAVIGTLTYIELNEYCEEKRELINEENILYNTNLTFDFNICMEQAKSESSLIADEAWSTVKASSTEVIDNINGFLKPSREELSRLFEKIDKYFAE</sequence>
<dbReference type="EMBL" id="PJAI02000029">
    <property type="protein sequence ID" value="TYK64349.1"/>
    <property type="molecule type" value="Genomic_DNA"/>
</dbReference>
<proteinExistence type="predicted"/>
<name>A0ABY3MT37_9GAMM</name>
<evidence type="ECO:0008006" key="4">
    <source>
        <dbReference type="Google" id="ProtNLM"/>
    </source>
</evidence>
<feature type="transmembrane region" description="Helical" evidence="1">
    <location>
        <begin position="77"/>
        <end position="99"/>
    </location>
</feature>
<evidence type="ECO:0000313" key="3">
    <source>
        <dbReference type="Proteomes" id="UP000815846"/>
    </source>
</evidence>
<dbReference type="RefSeq" id="WP_101344794.1">
    <property type="nucleotide sequence ID" value="NZ_PJAI02000029.1"/>
</dbReference>
<feature type="transmembrane region" description="Helical" evidence="1">
    <location>
        <begin position="12"/>
        <end position="36"/>
    </location>
</feature>
<keyword evidence="1" id="KW-0812">Transmembrane</keyword>
<evidence type="ECO:0000313" key="2">
    <source>
        <dbReference type="EMBL" id="TYK64349.1"/>
    </source>
</evidence>
<protein>
    <recommendedName>
        <fullName evidence="4">Early transcribed membrane protein</fullName>
    </recommendedName>
</protein>
<comment type="caution">
    <text evidence="2">The sequence shown here is derived from an EMBL/GenBank/DDBJ whole genome shotgun (WGS) entry which is preliminary data.</text>
</comment>
<keyword evidence="1" id="KW-0472">Membrane</keyword>
<dbReference type="Proteomes" id="UP000815846">
    <property type="component" value="Unassembled WGS sequence"/>
</dbReference>
<keyword evidence="1" id="KW-1133">Transmembrane helix</keyword>
<keyword evidence="3" id="KW-1185">Reference proteome</keyword>
<gene>
    <name evidence="2" type="ORF">CWS31_016155</name>
</gene>